<dbReference type="Pfam" id="PF00013">
    <property type="entry name" value="KH_1"/>
    <property type="match status" value="1"/>
</dbReference>
<dbReference type="InterPro" id="IPR002625">
    <property type="entry name" value="Smr_dom"/>
</dbReference>
<dbReference type="SMART" id="SM00463">
    <property type="entry name" value="SMR"/>
    <property type="match status" value="1"/>
</dbReference>
<feature type="domain" description="Smr" evidence="2">
    <location>
        <begin position="149"/>
        <end position="226"/>
    </location>
</feature>
<dbReference type="OrthoDB" id="3231855at2759"/>
<evidence type="ECO:0000313" key="3">
    <source>
        <dbReference type="EMBL" id="ESL10297.1"/>
    </source>
</evidence>
<dbReference type="InterPro" id="IPR004087">
    <property type="entry name" value="KH_dom"/>
</dbReference>
<accession>A0A061JAI4</accession>
<dbReference type="AlphaFoldDB" id="A0A061JAI4"/>
<keyword evidence="1" id="KW-0694">RNA-binding</keyword>
<dbReference type="Gene3D" id="3.30.1370.110">
    <property type="match status" value="1"/>
</dbReference>
<gene>
    <name evidence="3" type="ORF">TRSC58_01973</name>
</gene>
<dbReference type="Pfam" id="PF08590">
    <property type="entry name" value="DUF1771"/>
    <property type="match status" value="1"/>
</dbReference>
<dbReference type="PANTHER" id="PTHR47417:SF1">
    <property type="entry name" value="SMR DOMAIN-CONTAINING PROTEIN YPL199C"/>
    <property type="match status" value="1"/>
</dbReference>
<name>A0A061JAI4_TRYRA</name>
<organism evidence="3 4">
    <name type="scientific">Trypanosoma rangeli SC58</name>
    <dbReference type="NCBI Taxonomy" id="429131"/>
    <lineage>
        <taxon>Eukaryota</taxon>
        <taxon>Discoba</taxon>
        <taxon>Euglenozoa</taxon>
        <taxon>Kinetoplastea</taxon>
        <taxon>Metakinetoplastina</taxon>
        <taxon>Trypanosomatida</taxon>
        <taxon>Trypanosomatidae</taxon>
        <taxon>Trypanosoma</taxon>
        <taxon>Herpetosoma</taxon>
    </lineage>
</organism>
<dbReference type="InterPro" id="IPR053020">
    <property type="entry name" value="Smr_domain_protein"/>
</dbReference>
<dbReference type="SUPFAM" id="SSF160443">
    <property type="entry name" value="SMR domain-like"/>
    <property type="match status" value="1"/>
</dbReference>
<dbReference type="SUPFAM" id="SSF54791">
    <property type="entry name" value="Eukaryotic type KH-domain (KH-domain type I)"/>
    <property type="match status" value="1"/>
</dbReference>
<dbReference type="InterPro" id="IPR036612">
    <property type="entry name" value="KH_dom_type_1_sf"/>
</dbReference>
<evidence type="ECO:0000256" key="1">
    <source>
        <dbReference type="PROSITE-ProRule" id="PRU00117"/>
    </source>
</evidence>
<dbReference type="PROSITE" id="PS50084">
    <property type="entry name" value="KH_TYPE_1"/>
    <property type="match status" value="1"/>
</dbReference>
<dbReference type="PROSITE" id="PS50828">
    <property type="entry name" value="SMR"/>
    <property type="match status" value="1"/>
</dbReference>
<dbReference type="Proteomes" id="UP000031737">
    <property type="component" value="Unassembled WGS sequence"/>
</dbReference>
<evidence type="ECO:0000313" key="4">
    <source>
        <dbReference type="Proteomes" id="UP000031737"/>
    </source>
</evidence>
<evidence type="ECO:0000259" key="2">
    <source>
        <dbReference type="PROSITE" id="PS50828"/>
    </source>
</evidence>
<dbReference type="SMART" id="SM00322">
    <property type="entry name" value="KH"/>
    <property type="match status" value="1"/>
</dbReference>
<dbReference type="InterPro" id="IPR036063">
    <property type="entry name" value="Smr_dom_sf"/>
</dbReference>
<reference evidence="3 4" key="1">
    <citation type="submission" date="2013-07" db="EMBL/GenBank/DDBJ databases">
        <authorList>
            <person name="Stoco P.H."/>
            <person name="Wagner G."/>
            <person name="Gerber A."/>
            <person name="Zaha A."/>
            <person name="Thompson C."/>
            <person name="Bartholomeu D.C."/>
            <person name="Luckemeyer D.D."/>
            <person name="Bahia D."/>
            <person name="Loreto E."/>
            <person name="Prestes E.B."/>
            <person name="Lima F.M."/>
            <person name="Rodrigues-Luiz G."/>
            <person name="Vallejo G.A."/>
            <person name="Filho J.F."/>
            <person name="Monteiro K.M."/>
            <person name="Tyler K.M."/>
            <person name="de Almeida L.G."/>
            <person name="Ortiz M.F."/>
            <person name="Siervo M.A."/>
            <person name="de Moraes M.H."/>
            <person name="Cunha O.L."/>
            <person name="Mendonca-Neto R."/>
            <person name="Silva R."/>
            <person name="Teixeira S.M."/>
            <person name="Murta S.M."/>
            <person name="Sincero T.C."/>
            <person name="Mendes T.A."/>
            <person name="Urmenyi T.P."/>
            <person name="Silva V.G."/>
            <person name="da Rocha W.D."/>
            <person name="Andersson B."/>
            <person name="Romanha A.J."/>
            <person name="Steindel M."/>
            <person name="de Vasconcelos A.T."/>
            <person name="Grisard E.C."/>
        </authorList>
    </citation>
    <scope>NUCLEOTIDE SEQUENCE [LARGE SCALE GENOMIC DNA]</scope>
    <source>
        <strain evidence="3 4">SC58</strain>
    </source>
</reference>
<dbReference type="GO" id="GO:0003723">
    <property type="term" value="F:RNA binding"/>
    <property type="evidence" value="ECO:0007669"/>
    <property type="project" value="UniProtKB-UniRule"/>
</dbReference>
<dbReference type="CDD" id="cd02393">
    <property type="entry name" value="KH-I_PNPase"/>
    <property type="match status" value="1"/>
</dbReference>
<protein>
    <recommendedName>
        <fullName evidence="2">Smr domain-containing protein</fullName>
    </recommendedName>
</protein>
<dbReference type="InterPro" id="IPR004088">
    <property type="entry name" value="KH_dom_type_1"/>
</dbReference>
<dbReference type="EMBL" id="AUPL01001973">
    <property type="protein sequence ID" value="ESL10297.1"/>
    <property type="molecule type" value="Genomic_DNA"/>
</dbReference>
<comment type="caution">
    <text evidence="3">The sequence shown here is derived from an EMBL/GenBank/DDBJ whole genome shotgun (WGS) entry which is preliminary data.</text>
</comment>
<proteinExistence type="predicted"/>
<sequence>MEKVFNITQVQVGHLIGRGGMTIKGLQDRTGAKFEIIEGPKVRITGDSEEKVAVAVEEVHMIIAEQENPDYEGAVGARLRKKADALATKRAELFDKATAKRNAGDVEAANKLVEEAQEAGRQMDEKNKAAAAAIAEHNNEAKGKGDNYFDMHGLRKEEAMSMLQSCVERLKAKPNGTVTELQLIPGAGHHSAPGKQALKAATEAYLNAEGIPFKAVSAGSLMASVTGTGEAAAPVATKKEEDKEKVRCSGLCAVM</sequence>
<dbReference type="InterPro" id="IPR013899">
    <property type="entry name" value="DUF1771"/>
</dbReference>
<dbReference type="Gene3D" id="3.30.1370.10">
    <property type="entry name" value="K Homology domain, type 1"/>
    <property type="match status" value="1"/>
</dbReference>
<dbReference type="SMART" id="SM01162">
    <property type="entry name" value="DUF1771"/>
    <property type="match status" value="1"/>
</dbReference>
<dbReference type="PANTHER" id="PTHR47417">
    <property type="entry name" value="SMR DOMAIN-CONTAINING PROTEIN YPL199C"/>
    <property type="match status" value="1"/>
</dbReference>
<dbReference type="VEuPathDB" id="TriTrypDB:TRSC58_01973"/>
<keyword evidence="4" id="KW-1185">Reference proteome</keyword>